<dbReference type="GO" id="GO:0008908">
    <property type="term" value="F:isochorismatase activity"/>
    <property type="evidence" value="ECO:0007669"/>
    <property type="project" value="UniProtKB-EC"/>
</dbReference>
<name>A0A1R4KG66_9ACTN</name>
<dbReference type="EC" id="3.3.2.1" evidence="2"/>
<dbReference type="InterPro" id="IPR016291">
    <property type="entry name" value="Isochorismatase"/>
</dbReference>
<evidence type="ECO:0000256" key="2">
    <source>
        <dbReference type="ARBA" id="ARBA00012100"/>
    </source>
</evidence>
<dbReference type="InterPro" id="IPR009081">
    <property type="entry name" value="PP-bd_ACP"/>
</dbReference>
<dbReference type="EMBL" id="FUKQ01000052">
    <property type="protein sequence ID" value="SJN43242.1"/>
    <property type="molecule type" value="Genomic_DNA"/>
</dbReference>
<dbReference type="InterPro" id="IPR050272">
    <property type="entry name" value="Isochorismatase-like_hydrls"/>
</dbReference>
<comment type="pathway">
    <text evidence="1">Siderophore biosynthesis.</text>
</comment>
<dbReference type="RefSeq" id="WP_094765778.1">
    <property type="nucleotide sequence ID" value="NZ_FUKQ01000052.1"/>
</dbReference>
<keyword evidence="9" id="KW-1185">Reference proteome</keyword>
<feature type="compositionally biased region" description="Basic and acidic residues" evidence="5">
    <location>
        <begin position="76"/>
        <end position="88"/>
    </location>
</feature>
<dbReference type="Gene3D" id="3.40.50.850">
    <property type="entry name" value="Isochorismatase-like"/>
    <property type="match status" value="1"/>
</dbReference>
<dbReference type="SUPFAM" id="SSF52499">
    <property type="entry name" value="Isochorismatase-like hydrolases"/>
    <property type="match status" value="1"/>
</dbReference>
<evidence type="ECO:0000256" key="1">
    <source>
        <dbReference type="ARBA" id="ARBA00004924"/>
    </source>
</evidence>
<dbReference type="InterPro" id="IPR000868">
    <property type="entry name" value="Isochorismatase-like_dom"/>
</dbReference>
<protein>
    <recommendedName>
        <fullName evidence="2">isochorismatase</fullName>
        <ecNumber evidence="2">3.3.2.1</ecNumber>
    </recommendedName>
</protein>
<dbReference type="PANTHER" id="PTHR43540:SF3">
    <property type="entry name" value="ENTEROBACTIN SYNTHASE COMPONENT B"/>
    <property type="match status" value="1"/>
</dbReference>
<dbReference type="Proteomes" id="UP000188342">
    <property type="component" value="Unassembled WGS sequence"/>
</dbReference>
<evidence type="ECO:0000256" key="4">
    <source>
        <dbReference type="ARBA" id="ARBA00048590"/>
    </source>
</evidence>
<evidence type="ECO:0000256" key="5">
    <source>
        <dbReference type="SAM" id="MobiDB-lite"/>
    </source>
</evidence>
<sequence>MGLPSLIDYTLPTASELPDPVVNWALDPTRCALLVHDLQAHFLRPYAPALREELVGNAASVLQACRQHGIPVAHTHQPDDQSPEERGLLTDFWGPGPSSTGRAAPTGDDPLAAVDGEAVIVRRRYNAFLGTELDQWLRENGRDQLIVCGIYAHIGCLMTSAHAFMTERQPFMVADATADFSAQEHRMALEYVACRLGRSLTTHDVLQALPHGADQDGADQDGHSLDSLRGRVAELVELPVEQVRPDDDLASLGLDSMRRMKLVEDLAQTGTHLDFMAVALAETCTDLHALATPDQAAA</sequence>
<keyword evidence="3 8" id="KW-0378">Hydrolase</keyword>
<dbReference type="Pfam" id="PF00550">
    <property type="entry name" value="PP-binding"/>
    <property type="match status" value="1"/>
</dbReference>
<dbReference type="OrthoDB" id="9794942at2"/>
<evidence type="ECO:0000313" key="9">
    <source>
        <dbReference type="Proteomes" id="UP000188342"/>
    </source>
</evidence>
<evidence type="ECO:0000259" key="6">
    <source>
        <dbReference type="Pfam" id="PF00550"/>
    </source>
</evidence>
<reference evidence="8 9" key="1">
    <citation type="submission" date="2017-02" db="EMBL/GenBank/DDBJ databases">
        <authorList>
            <person name="Peterson S.W."/>
        </authorList>
    </citation>
    <scope>NUCLEOTIDE SEQUENCE [LARGE SCALE GENOMIC DNA]</scope>
    <source>
        <strain evidence="8 9">LSP_Lj1</strain>
    </source>
</reference>
<feature type="region of interest" description="Disordered" evidence="5">
    <location>
        <begin position="73"/>
        <end position="109"/>
    </location>
</feature>
<evidence type="ECO:0000259" key="7">
    <source>
        <dbReference type="Pfam" id="PF00857"/>
    </source>
</evidence>
<dbReference type="Gene3D" id="1.10.1200.10">
    <property type="entry name" value="ACP-like"/>
    <property type="match status" value="1"/>
</dbReference>
<dbReference type="PANTHER" id="PTHR43540">
    <property type="entry name" value="PEROXYUREIDOACRYLATE/UREIDOACRYLATE AMIDOHYDROLASE-RELATED"/>
    <property type="match status" value="1"/>
</dbReference>
<dbReference type="InterPro" id="IPR036380">
    <property type="entry name" value="Isochorismatase-like_sf"/>
</dbReference>
<gene>
    <name evidence="8" type="ORF">FM114_14120</name>
</gene>
<feature type="domain" description="Isochorismatase-like" evidence="7">
    <location>
        <begin position="31"/>
        <end position="202"/>
    </location>
</feature>
<dbReference type="InterPro" id="IPR036736">
    <property type="entry name" value="ACP-like_sf"/>
</dbReference>
<proteinExistence type="predicted"/>
<dbReference type="PRINTS" id="PR01398">
    <property type="entry name" value="ISCHRISMTASE"/>
</dbReference>
<dbReference type="SUPFAM" id="SSF47336">
    <property type="entry name" value="ACP-like"/>
    <property type="match status" value="1"/>
</dbReference>
<evidence type="ECO:0000256" key="3">
    <source>
        <dbReference type="ARBA" id="ARBA00022801"/>
    </source>
</evidence>
<evidence type="ECO:0000313" key="8">
    <source>
        <dbReference type="EMBL" id="SJN43242.1"/>
    </source>
</evidence>
<comment type="catalytic activity">
    <reaction evidence="4">
        <text>isochorismate + H2O = (2S,3S)-2,3-dihydroxy-2,3-dihydrobenzoate + pyruvate</text>
        <dbReference type="Rhea" id="RHEA:11112"/>
        <dbReference type="ChEBI" id="CHEBI:15361"/>
        <dbReference type="ChEBI" id="CHEBI:15377"/>
        <dbReference type="ChEBI" id="CHEBI:29780"/>
        <dbReference type="ChEBI" id="CHEBI:58764"/>
        <dbReference type="EC" id="3.3.2.1"/>
    </reaction>
</comment>
<organism evidence="8 9">
    <name type="scientific">Luteococcus japonicus LSP_Lj1</name>
    <dbReference type="NCBI Taxonomy" id="1255658"/>
    <lineage>
        <taxon>Bacteria</taxon>
        <taxon>Bacillati</taxon>
        <taxon>Actinomycetota</taxon>
        <taxon>Actinomycetes</taxon>
        <taxon>Propionibacteriales</taxon>
        <taxon>Propionibacteriaceae</taxon>
        <taxon>Luteococcus</taxon>
    </lineage>
</organism>
<dbReference type="Pfam" id="PF00857">
    <property type="entry name" value="Isochorismatase"/>
    <property type="match status" value="1"/>
</dbReference>
<dbReference type="AlphaFoldDB" id="A0A1R4KG66"/>
<accession>A0A1R4KG66</accession>
<feature type="domain" description="Carrier" evidence="6">
    <location>
        <begin position="227"/>
        <end position="287"/>
    </location>
</feature>
<dbReference type="STRING" id="1255658.FM114_14120"/>